<dbReference type="EMBL" id="AMPO01000001">
    <property type="protein sequence ID" value="EKF86703.1"/>
    <property type="molecule type" value="Genomic_DNA"/>
</dbReference>
<evidence type="ECO:0000256" key="1">
    <source>
        <dbReference type="SAM" id="MobiDB-lite"/>
    </source>
</evidence>
<evidence type="ECO:0000313" key="2">
    <source>
        <dbReference type="EMBL" id="EKF86703.1"/>
    </source>
</evidence>
<dbReference type="OrthoDB" id="69112at2157"/>
<name>K2R2E1_METFP</name>
<proteinExistence type="predicted"/>
<organism evidence="2 3">
    <name type="scientific">Methanobacterium formicicum (strain DSM 3637 / PP1)</name>
    <dbReference type="NCBI Taxonomy" id="1204725"/>
    <lineage>
        <taxon>Archaea</taxon>
        <taxon>Methanobacteriati</taxon>
        <taxon>Methanobacteriota</taxon>
        <taxon>Methanomada group</taxon>
        <taxon>Methanobacteria</taxon>
        <taxon>Methanobacteriales</taxon>
        <taxon>Methanobacteriaceae</taxon>
        <taxon>Methanobacterium</taxon>
    </lineage>
</organism>
<dbReference type="PANTHER" id="PTHR39338">
    <property type="entry name" value="BLL5662 PROTEIN-RELATED"/>
    <property type="match status" value="1"/>
</dbReference>
<evidence type="ECO:0000313" key="3">
    <source>
        <dbReference type="Proteomes" id="UP000007360"/>
    </source>
</evidence>
<dbReference type="RefSeq" id="WP_004029259.1">
    <property type="nucleotide sequence ID" value="NZ_AMPO01000001.1"/>
</dbReference>
<sequence length="410" mass="47018">MKKDLIRFSGILRENGIPASLRCTMSAYEAIPLIEEGNGDLKEAFASIYLKDHLKRKKFDEIYESFFEGKGDVPQGNIHKTQIDSKNRTQSQYRATTNPDESFHSKTKYIPFAHSMEHIKDSLDDDIKLDYIENTMGGSSDENSKSNADNNSLKRNLTELNSLDPKLIDLCQKLGRKIATKRSRRLKQSKKQKPDIRRTIRKNMKHGGTLLEMVKSKPPIKKHNHYFLNDVSISCDWISLWFFCMVYAAQHSFSNLRAFEFDNKTTEISAALQEDEVINAFLKVLEIRKQNQMIQGKSNMFTAFEGFLSQSNLNNRSYVIILSDCRDWAGPKHDNPSMKTGLLTKYGRKPLSADLIKEMSRNSKKVIILNPEPKAKWNVADSCVSYYEDAGADCFEVRDLEQLESIVSQI</sequence>
<dbReference type="Pfam" id="PF05762">
    <property type="entry name" value="VWA_CoxE"/>
    <property type="match status" value="1"/>
</dbReference>
<dbReference type="AlphaFoldDB" id="K2R2E1"/>
<protein>
    <submittedName>
        <fullName evidence="2">VWA containing CoxE family protein</fullName>
    </submittedName>
</protein>
<feature type="compositionally biased region" description="Polar residues" evidence="1">
    <location>
        <begin position="88"/>
        <end position="100"/>
    </location>
</feature>
<dbReference type="InterPro" id="IPR008912">
    <property type="entry name" value="Uncharacterised_CoxE"/>
</dbReference>
<feature type="region of interest" description="Disordered" evidence="1">
    <location>
        <begin position="74"/>
        <end position="101"/>
    </location>
</feature>
<gene>
    <name evidence="2" type="ORF">A994_00415</name>
</gene>
<accession>K2R2E1</accession>
<comment type="caution">
    <text evidence="2">The sequence shown here is derived from an EMBL/GenBank/DDBJ whole genome shotgun (WGS) entry which is preliminary data.</text>
</comment>
<dbReference type="Proteomes" id="UP000007360">
    <property type="component" value="Unassembled WGS sequence"/>
</dbReference>
<reference evidence="2 3" key="1">
    <citation type="journal article" date="2012" name="J. Bacteriol.">
        <title>Draft genome sequence of Methanobacterium formicicum DSM 3637, an archaebacterium isolated from the methane producer amoeba Pelomyxa palustris.</title>
        <authorList>
            <person name="Gutierrez G."/>
        </authorList>
    </citation>
    <scope>NUCLEOTIDE SEQUENCE [LARGE SCALE GENOMIC DNA]</scope>
    <source>
        <strain evidence="3">DSM 3637 / PP1</strain>
    </source>
</reference>
<dbReference type="PATRIC" id="fig|1204725.3.peg.82"/>
<keyword evidence="3" id="KW-1185">Reference proteome</keyword>